<feature type="signal peptide" evidence="1">
    <location>
        <begin position="1"/>
        <end position="26"/>
    </location>
</feature>
<dbReference type="RefSeq" id="WP_096993959.1">
    <property type="nucleotide sequence ID" value="NZ_JBHSII010000001.1"/>
</dbReference>
<dbReference type="CDD" id="cd00118">
    <property type="entry name" value="LysM"/>
    <property type="match status" value="1"/>
</dbReference>
<dbReference type="PANTHER" id="PTHR34700">
    <property type="entry name" value="POTASSIUM BINDING PROTEIN KBP"/>
    <property type="match status" value="1"/>
</dbReference>
<evidence type="ECO:0000256" key="1">
    <source>
        <dbReference type="SAM" id="SignalP"/>
    </source>
</evidence>
<dbReference type="InterPro" id="IPR052196">
    <property type="entry name" value="Bact_Kbp"/>
</dbReference>
<dbReference type="Pfam" id="PF01476">
    <property type="entry name" value="LysM"/>
    <property type="match status" value="1"/>
</dbReference>
<keyword evidence="4" id="KW-1185">Reference proteome</keyword>
<dbReference type="OrthoDB" id="9765158at2"/>
<protein>
    <submittedName>
        <fullName evidence="3">LysM domain/BON superfamily protein</fullName>
    </submittedName>
</protein>
<accession>A0A240EKS8</accession>
<name>A0A240EKS8_9VIBR</name>
<sequence>MKQVTCLLLTLLSLAPVTFWATQSYANVSDVLKPDAPRHYVVKSGDTLWALSGRYLSSPWRWPELWQQNSHITNPHKIYPGDTLLLIWVAGQPQLMNKRVKHLSPVMTVTRKQPSNTVNPRFLSHYREQERLILESELVMYPQIIGSSRGLDYISQQDEVYIDYQGSEQTWVIYRVGNSYHHDDERFTMREIKRLATARLTKQVDGIAILQLSDVAHELRRGDIAIPISDLIHDKTTRLFEPKTGPKVKDIGIIGMLSSLHFAVQGQTVVLNAGRDASVVQGSSYILTRPSETFIYSGGRQGLGGSDDAPTANSRFPLIEIGRLLVIQSYQGFSVALITEATEPITQQVMVNAPNIDGTMHE</sequence>
<dbReference type="PANTHER" id="PTHR34700:SF8">
    <property type="entry name" value="POTASSIUM BINDING PROTEIN KBP"/>
    <property type="match status" value="1"/>
</dbReference>
<dbReference type="SMART" id="SM00257">
    <property type="entry name" value="LysM"/>
    <property type="match status" value="1"/>
</dbReference>
<feature type="chain" id="PRO_5012150583" evidence="1">
    <location>
        <begin position="27"/>
        <end position="362"/>
    </location>
</feature>
<reference evidence="4" key="1">
    <citation type="submission" date="2016-06" db="EMBL/GenBank/DDBJ databases">
        <authorList>
            <person name="Rodrigo-Torres L."/>
            <person name="Arahal R.D."/>
            <person name="Lucena T."/>
        </authorList>
    </citation>
    <scope>NUCLEOTIDE SEQUENCE [LARGE SCALE GENOMIC DNA]</scope>
    <source>
        <strain evidence="4">CECT8203</strain>
    </source>
</reference>
<dbReference type="Gene3D" id="3.10.350.10">
    <property type="entry name" value="LysM domain"/>
    <property type="match status" value="1"/>
</dbReference>
<keyword evidence="1" id="KW-0732">Signal</keyword>
<organism evidence="3 4">
    <name type="scientific">Vibrio thalassae</name>
    <dbReference type="NCBI Taxonomy" id="1243014"/>
    <lineage>
        <taxon>Bacteria</taxon>
        <taxon>Pseudomonadati</taxon>
        <taxon>Pseudomonadota</taxon>
        <taxon>Gammaproteobacteria</taxon>
        <taxon>Vibrionales</taxon>
        <taxon>Vibrionaceae</taxon>
        <taxon>Vibrio</taxon>
    </lineage>
</organism>
<evidence type="ECO:0000259" key="2">
    <source>
        <dbReference type="PROSITE" id="PS51782"/>
    </source>
</evidence>
<proteinExistence type="predicted"/>
<dbReference type="AlphaFoldDB" id="A0A240EKS8"/>
<dbReference type="PROSITE" id="PS51782">
    <property type="entry name" value="LYSM"/>
    <property type="match status" value="1"/>
</dbReference>
<evidence type="ECO:0000313" key="3">
    <source>
        <dbReference type="EMBL" id="SNX48833.1"/>
    </source>
</evidence>
<dbReference type="InterPro" id="IPR018392">
    <property type="entry name" value="LysM"/>
</dbReference>
<dbReference type="Proteomes" id="UP000219336">
    <property type="component" value="Unassembled WGS sequence"/>
</dbReference>
<evidence type="ECO:0000313" key="4">
    <source>
        <dbReference type="Proteomes" id="UP000219336"/>
    </source>
</evidence>
<dbReference type="EMBL" id="OANU01000037">
    <property type="protein sequence ID" value="SNX48833.1"/>
    <property type="molecule type" value="Genomic_DNA"/>
</dbReference>
<feature type="domain" description="LysM" evidence="2">
    <location>
        <begin position="38"/>
        <end position="86"/>
    </location>
</feature>
<dbReference type="InterPro" id="IPR036779">
    <property type="entry name" value="LysM_dom_sf"/>
</dbReference>
<gene>
    <name evidence="3" type="ORF">VTH8203_02470</name>
</gene>
<dbReference type="SUPFAM" id="SSF54106">
    <property type="entry name" value="LysM domain"/>
    <property type="match status" value="1"/>
</dbReference>